<protein>
    <recommendedName>
        <fullName evidence="9">Mitochondrial pyruvate carrier</fullName>
    </recommendedName>
</protein>
<evidence type="ECO:0000256" key="6">
    <source>
        <dbReference type="ARBA" id="ARBA00022989"/>
    </source>
</evidence>
<reference evidence="10 11" key="2">
    <citation type="journal article" date="2021" name="Curr. Genet.">
        <title>Genetic response to nitrogen starvation in the aggressive Eucalyptus foliar pathogen Teratosphaeria destructans.</title>
        <authorList>
            <person name="Havenga M."/>
            <person name="Wingfield B.D."/>
            <person name="Wingfield M.J."/>
            <person name="Dreyer L.L."/>
            <person name="Roets F."/>
            <person name="Aylward J."/>
        </authorList>
    </citation>
    <scope>NUCLEOTIDE SEQUENCE [LARGE SCALE GENOMIC DNA]</scope>
    <source>
        <strain evidence="10">CMW44962</strain>
    </source>
</reference>
<keyword evidence="8" id="KW-0472">Membrane</keyword>
<comment type="function">
    <text evidence="9">Mediates the uptake of pyruvate into mitochondria.</text>
</comment>
<evidence type="ECO:0000256" key="2">
    <source>
        <dbReference type="ARBA" id="ARBA00006416"/>
    </source>
</evidence>
<name>A0A9W7W6A8_9PEZI</name>
<dbReference type="GO" id="GO:0006850">
    <property type="term" value="P:pyruvate import into mitochondria"/>
    <property type="evidence" value="ECO:0007669"/>
    <property type="project" value="InterPro"/>
</dbReference>
<evidence type="ECO:0000256" key="7">
    <source>
        <dbReference type="ARBA" id="ARBA00023128"/>
    </source>
</evidence>
<proteinExistence type="inferred from homology"/>
<dbReference type="AlphaFoldDB" id="A0A9W7W6A8"/>
<comment type="subcellular location">
    <subcellularLocation>
        <location evidence="1 9">Mitochondrion inner membrane</location>
        <topology evidence="1 9">Multi-pass membrane protein</topology>
    </subcellularLocation>
</comment>
<sequence>MLTHASSKNDLEQLPQHTTISKHSRWFPWSPSPGVQSGTMAAALKALNAKIRSNPYTDYFCSTHFWGPASNFGIPLAAVMDTTTKDPDIISGTMTAALVGYSGVFMRYSMAVTPKNYLLFGCHFVNFGAQLTQAYRYTNYWYMGGREKSLEAKAKEGLTRAEGVAGQAGEVVHAGVQRVESGAKEVAEQAKGAAKAVQEKVGR</sequence>
<keyword evidence="5 9" id="KW-0999">Mitochondrion inner membrane</keyword>
<comment type="caution">
    <text evidence="10">The sequence shown here is derived from an EMBL/GenBank/DDBJ whole genome shotgun (WGS) entry which is preliminary data.</text>
</comment>
<evidence type="ECO:0000313" key="10">
    <source>
        <dbReference type="EMBL" id="KAH9844431.1"/>
    </source>
</evidence>
<evidence type="ECO:0000256" key="4">
    <source>
        <dbReference type="ARBA" id="ARBA00022692"/>
    </source>
</evidence>
<keyword evidence="11" id="KW-1185">Reference proteome</keyword>
<dbReference type="Pfam" id="PF03650">
    <property type="entry name" value="MPC"/>
    <property type="match status" value="1"/>
</dbReference>
<accession>A0A9W7W6A8</accession>
<dbReference type="EMBL" id="RIBY02000335">
    <property type="protein sequence ID" value="KAH9844431.1"/>
    <property type="molecule type" value="Genomic_DNA"/>
</dbReference>
<gene>
    <name evidence="10" type="ORF">Tdes44962_MAKER01464</name>
</gene>
<keyword evidence="6" id="KW-1133">Transmembrane helix</keyword>
<dbReference type="OrthoDB" id="1697690at2759"/>
<dbReference type="GO" id="GO:0005743">
    <property type="term" value="C:mitochondrial inner membrane"/>
    <property type="evidence" value="ECO:0007669"/>
    <property type="project" value="UniProtKB-SubCell"/>
</dbReference>
<keyword evidence="7 9" id="KW-0496">Mitochondrion</keyword>
<keyword evidence="3 9" id="KW-0813">Transport</keyword>
<evidence type="ECO:0000256" key="5">
    <source>
        <dbReference type="ARBA" id="ARBA00022792"/>
    </source>
</evidence>
<reference evidence="10 11" key="1">
    <citation type="journal article" date="2018" name="IMA Fungus">
        <title>IMA Genome-F 10: Nine draft genome sequences of Claviceps purpurea s.lat., including C. arundinis, C. humidiphila, and C. cf. spartinae, pseudomolecules for the pitch canker pathogen Fusarium circinatum, draft genome of Davidsoniella eucalypti, Grosmannia galeiformis, Quambalaria eucalypti, and Teratosphaeria destructans.</title>
        <authorList>
            <person name="Wingfield B.D."/>
            <person name="Liu M."/>
            <person name="Nguyen H.D."/>
            <person name="Lane F.A."/>
            <person name="Morgan S.W."/>
            <person name="De Vos L."/>
            <person name="Wilken P.M."/>
            <person name="Duong T.A."/>
            <person name="Aylward J."/>
            <person name="Coetzee M.P."/>
            <person name="Dadej K."/>
            <person name="De Beer Z.W."/>
            <person name="Findlay W."/>
            <person name="Havenga M."/>
            <person name="Kolarik M."/>
            <person name="Menzies J.G."/>
            <person name="Naidoo K."/>
            <person name="Pochopski O."/>
            <person name="Shoukouhi P."/>
            <person name="Santana Q.C."/>
            <person name="Seifert K.A."/>
            <person name="Soal N."/>
            <person name="Steenkamp E.T."/>
            <person name="Tatham C.T."/>
            <person name="van der Nest M.A."/>
            <person name="Wingfield M.J."/>
        </authorList>
    </citation>
    <scope>NUCLEOTIDE SEQUENCE [LARGE SCALE GENOMIC DNA]</scope>
    <source>
        <strain evidence="10">CMW44962</strain>
    </source>
</reference>
<comment type="similarity">
    <text evidence="2 9">Belongs to the mitochondrial pyruvate carrier (MPC) (TC 2.A.105) family.</text>
</comment>
<dbReference type="InterPro" id="IPR005336">
    <property type="entry name" value="MPC"/>
</dbReference>
<evidence type="ECO:0000256" key="1">
    <source>
        <dbReference type="ARBA" id="ARBA00004448"/>
    </source>
</evidence>
<dbReference type="Proteomes" id="UP001138500">
    <property type="component" value="Unassembled WGS sequence"/>
</dbReference>
<keyword evidence="4" id="KW-0812">Transmembrane</keyword>
<evidence type="ECO:0000256" key="9">
    <source>
        <dbReference type="RuleBase" id="RU363100"/>
    </source>
</evidence>
<organism evidence="10 11">
    <name type="scientific">Teratosphaeria destructans</name>
    <dbReference type="NCBI Taxonomy" id="418781"/>
    <lineage>
        <taxon>Eukaryota</taxon>
        <taxon>Fungi</taxon>
        <taxon>Dikarya</taxon>
        <taxon>Ascomycota</taxon>
        <taxon>Pezizomycotina</taxon>
        <taxon>Dothideomycetes</taxon>
        <taxon>Dothideomycetidae</taxon>
        <taxon>Mycosphaerellales</taxon>
        <taxon>Teratosphaeriaceae</taxon>
        <taxon>Teratosphaeria</taxon>
    </lineage>
</organism>
<evidence type="ECO:0000313" key="11">
    <source>
        <dbReference type="Proteomes" id="UP001138500"/>
    </source>
</evidence>
<evidence type="ECO:0000256" key="3">
    <source>
        <dbReference type="ARBA" id="ARBA00022448"/>
    </source>
</evidence>
<evidence type="ECO:0000256" key="8">
    <source>
        <dbReference type="ARBA" id="ARBA00023136"/>
    </source>
</evidence>
<dbReference type="PANTHER" id="PTHR14154">
    <property type="entry name" value="UPF0041 BRAIN PROTEIN 44-RELATED"/>
    <property type="match status" value="1"/>
</dbReference>